<evidence type="ECO:0000313" key="2">
    <source>
        <dbReference type="EMBL" id="OSS45003.1"/>
    </source>
</evidence>
<name>A0A1Y2LM04_EPING</name>
<keyword evidence="3" id="KW-1185">Reference proteome</keyword>
<sequence length="235" mass="25875">MPYVLVHPLPPPIVRFYQRNPVLPTFTTSSRQIAQFFHSQPWRVLYVSLEYADPAPGRESSWSSASTVAEAGSSATGHDTPSSSSPSPSSSSSSSPLANVQSPPQRTSPSTKPSSTHPTAAAASASAPPDPDPPRCCITHPTSSIASCGPFVKLHSYQLPIDMFIFFGPQASPQQLNCFMYHAWWGGVDILNEHGMVDLWAMNEMAVWRRYEEGRRVRVRVRKRLRGALEGRRRG</sequence>
<feature type="compositionally biased region" description="Low complexity" evidence="1">
    <location>
        <begin position="81"/>
        <end position="127"/>
    </location>
</feature>
<dbReference type="InParanoid" id="A0A1Y2LM04"/>
<evidence type="ECO:0000256" key="1">
    <source>
        <dbReference type="SAM" id="MobiDB-lite"/>
    </source>
</evidence>
<protein>
    <submittedName>
        <fullName evidence="2">Uncharacterized protein</fullName>
    </submittedName>
</protein>
<dbReference type="EMBL" id="KZ107855">
    <property type="protein sequence ID" value="OSS45003.1"/>
    <property type="molecule type" value="Genomic_DNA"/>
</dbReference>
<dbReference type="AlphaFoldDB" id="A0A1Y2LM04"/>
<reference evidence="2 3" key="1">
    <citation type="journal article" date="2017" name="Genome Announc.">
        <title>Genome sequence of the saprophytic ascomycete Epicoccum nigrum ICMP 19927 strain isolated from New Zealand.</title>
        <authorList>
            <person name="Fokin M."/>
            <person name="Fleetwood D."/>
            <person name="Weir B.S."/>
            <person name="Villas-Boas S.G."/>
        </authorList>
    </citation>
    <scope>NUCLEOTIDE SEQUENCE [LARGE SCALE GENOMIC DNA]</scope>
    <source>
        <strain evidence="2 3">ICMP 19927</strain>
    </source>
</reference>
<dbReference type="Proteomes" id="UP000193240">
    <property type="component" value="Unassembled WGS sequence"/>
</dbReference>
<accession>A0A1Y2LM04</accession>
<feature type="region of interest" description="Disordered" evidence="1">
    <location>
        <begin position="56"/>
        <end position="138"/>
    </location>
</feature>
<organism evidence="2 3">
    <name type="scientific">Epicoccum nigrum</name>
    <name type="common">Soil fungus</name>
    <name type="synonym">Epicoccum purpurascens</name>
    <dbReference type="NCBI Taxonomy" id="105696"/>
    <lineage>
        <taxon>Eukaryota</taxon>
        <taxon>Fungi</taxon>
        <taxon>Dikarya</taxon>
        <taxon>Ascomycota</taxon>
        <taxon>Pezizomycotina</taxon>
        <taxon>Dothideomycetes</taxon>
        <taxon>Pleosporomycetidae</taxon>
        <taxon>Pleosporales</taxon>
        <taxon>Pleosporineae</taxon>
        <taxon>Didymellaceae</taxon>
        <taxon>Epicoccum</taxon>
    </lineage>
</organism>
<gene>
    <name evidence="2" type="ORF">B5807_09368</name>
</gene>
<evidence type="ECO:0000313" key="3">
    <source>
        <dbReference type="Proteomes" id="UP000193240"/>
    </source>
</evidence>
<feature type="compositionally biased region" description="Polar residues" evidence="1">
    <location>
        <begin position="60"/>
        <end position="80"/>
    </location>
</feature>
<proteinExistence type="predicted"/>